<reference evidence="1 2" key="1">
    <citation type="journal article" date="2015" name="Virol. J.">
        <title>Whole genome sequence comparison of ten diagnostic brucellaphages propagated on two Brucella abortus hosts.</title>
        <authorList>
            <person name="Tevdoradze E."/>
            <person name="Farlow J."/>
            <person name="Kotorashvili A."/>
            <person name="Skhirtladze N."/>
            <person name="Antadze I."/>
            <person name="Gunia S."/>
            <person name="Balarjishvili N."/>
            <person name="Kvachadze L."/>
            <person name="Kutateladze M."/>
        </authorList>
    </citation>
    <scope>NUCLEOTIDE SEQUENCE [LARGE SCALE GENOMIC DNA]</scope>
</reference>
<sequence length="794" mass="84080">MYQRPILAQKKPAQRKSDLKKFHAPTGGWISNRNLSTPMENGGPQGAAVLDNFFPTSTTAILRRGKELYATLGQGDEGVTSLFTYVNGLNRKLFASTENTIYDITNILVPYNYRLVTENGDYLVTENGDYFGQSSTEDMEAFEGALGGNWITVQFATTGGIYLIGVNGASTGFIYDGNAFYPYIPGGVWALSYDNVIQDFSVGEVITGDTSGAEGTVSEILPGGGLVLKDIVNAKNVYSMSFRDATDDIKVGMSLEGVDSGAKADVKTVSGVVSRYAINYVTKTANFTVGETVTGGTSSATCVVVSINADDDTKGQLVVSTVSGAFVVGEKLTGSVSGAATSSTVVYTRYDGNIEIEGMTGSFVSGELIRGADGITAYANSSPVYISGGSFLDNEMLTGDQGGSAQAASVLSNIVPGVAFPDGLTTADMSYVWAFKNRLWFAQKESLNIWYMDAPDAVGGDPVVYPMGGILTLGGSVLWGDSWSMGTGAAGGLSDQMVVTSTEGEVAVFQGSYPEATGDWSHVGTYRIGRPLGNRAHFRGGGDIAVATSVGLIPLSKAISLDVTALSPAAVSYNIQDAWQQAVDGRGLEDWSCMLWPERKMAIISPPITIGDYDPVLFISNSETGAWCRYTNWDARAMCVFQGEMYFGGSNGEVFKANVTGMDNGSVYTGVYIPLFDDLGSPANLKIPKMGRGVARAKANLSYGLRFKADFDIDPGSAPTASSTDFSNEWGTGVWGQSVWGGTNPKVFNAQWKSLGGTGYYVSACYQVTSGSSVPLDVEIVHLEISLTMGEIVT</sequence>
<organism evidence="1 2">
    <name type="scientific">Brucella phage 02_19</name>
    <dbReference type="NCBI Taxonomy" id="1667365"/>
    <lineage>
        <taxon>Viruses</taxon>
        <taxon>Duplodnaviria</taxon>
        <taxon>Heunggongvirae</taxon>
        <taxon>Uroviricota</taxon>
        <taxon>Caudoviricetes</taxon>
        <taxon>Perisivirus</taxon>
        <taxon>Perisivirus Tb</taxon>
    </lineage>
</organism>
<dbReference type="Proteomes" id="UP000225110">
    <property type="component" value="Segment"/>
</dbReference>
<proteinExistence type="predicted"/>
<protein>
    <submittedName>
        <fullName evidence="1">Structural protein</fullName>
    </submittedName>
</protein>
<gene>
    <name evidence="1" type="ORF">p0219_21</name>
</gene>
<dbReference type="EMBL" id="KJ133688">
    <property type="protein sequence ID" value="AKO59011.1"/>
    <property type="molecule type" value="Genomic_DNA"/>
</dbReference>
<evidence type="ECO:0000313" key="2">
    <source>
        <dbReference type="Proteomes" id="UP000225110"/>
    </source>
</evidence>
<name>A0A0H4IIN9_9CAUD</name>
<accession>A0A0H4IIN9</accession>
<evidence type="ECO:0000313" key="1">
    <source>
        <dbReference type="EMBL" id="AKO59011.1"/>
    </source>
</evidence>